<feature type="region of interest" description="Disordered" evidence="1">
    <location>
        <begin position="1"/>
        <end position="22"/>
    </location>
</feature>
<organism evidence="2 3">
    <name type="scientific">Gossypium arboreum</name>
    <name type="common">Tree cotton</name>
    <name type="synonym">Gossypium nanking</name>
    <dbReference type="NCBI Taxonomy" id="29729"/>
    <lineage>
        <taxon>Eukaryota</taxon>
        <taxon>Viridiplantae</taxon>
        <taxon>Streptophyta</taxon>
        <taxon>Embryophyta</taxon>
        <taxon>Tracheophyta</taxon>
        <taxon>Spermatophyta</taxon>
        <taxon>Magnoliopsida</taxon>
        <taxon>eudicotyledons</taxon>
        <taxon>Gunneridae</taxon>
        <taxon>Pentapetalae</taxon>
        <taxon>rosids</taxon>
        <taxon>malvids</taxon>
        <taxon>Malvales</taxon>
        <taxon>Malvaceae</taxon>
        <taxon>Malvoideae</taxon>
        <taxon>Gossypium</taxon>
    </lineage>
</organism>
<evidence type="ECO:0000256" key="1">
    <source>
        <dbReference type="SAM" id="MobiDB-lite"/>
    </source>
</evidence>
<sequence>MTKSLYMSYSQNIKSSVPKISV</sequence>
<dbReference type="EMBL" id="JRRC01442855">
    <property type="protein sequence ID" value="KHG06056.1"/>
    <property type="molecule type" value="Genomic_DNA"/>
</dbReference>
<gene>
    <name evidence="2" type="ORF">F383_32259</name>
</gene>
<comment type="caution">
    <text evidence="2">The sequence shown here is derived from an EMBL/GenBank/DDBJ whole genome shotgun (WGS) entry which is preliminary data.</text>
</comment>
<name>A0A0B0N4D8_GOSAR</name>
<evidence type="ECO:0000313" key="2">
    <source>
        <dbReference type="EMBL" id="KHG06056.1"/>
    </source>
</evidence>
<evidence type="ECO:0000313" key="3">
    <source>
        <dbReference type="Proteomes" id="UP000032142"/>
    </source>
</evidence>
<dbReference type="Proteomes" id="UP000032142">
    <property type="component" value="Unassembled WGS sequence"/>
</dbReference>
<dbReference type="AlphaFoldDB" id="A0A0B0N4D8"/>
<keyword evidence="3" id="KW-1185">Reference proteome</keyword>
<feature type="compositionally biased region" description="Polar residues" evidence="1">
    <location>
        <begin position="1"/>
        <end position="15"/>
    </location>
</feature>
<protein>
    <submittedName>
        <fullName evidence="2">Uncharacterized protein</fullName>
    </submittedName>
</protein>
<reference evidence="3" key="1">
    <citation type="submission" date="2014-09" db="EMBL/GenBank/DDBJ databases">
        <authorList>
            <person name="Mudge J."/>
            <person name="Ramaraj T."/>
            <person name="Lindquist I.E."/>
            <person name="Bharti A.K."/>
            <person name="Sundararajan A."/>
            <person name="Cameron C.T."/>
            <person name="Woodward J.E."/>
            <person name="May G.D."/>
            <person name="Brubaker C."/>
            <person name="Broadhvest J."/>
            <person name="Wilkins T.A."/>
        </authorList>
    </citation>
    <scope>NUCLEOTIDE SEQUENCE</scope>
    <source>
        <strain evidence="3">cv. AKA8401</strain>
    </source>
</reference>
<accession>A0A0B0N4D8</accession>
<proteinExistence type="predicted"/>